<proteinExistence type="predicted"/>
<keyword evidence="2" id="KW-1185">Reference proteome</keyword>
<dbReference type="EMBL" id="JAJJMB010001716">
    <property type="protein sequence ID" value="KAI3955790.1"/>
    <property type="molecule type" value="Genomic_DNA"/>
</dbReference>
<sequence length="107" mass="12474">MFQPILLTKNGEIVFLYARSVLYCYDPKTAFLKMISDDPSDPSEDYFETVEVIAHVNTFASLEAIGENSKRYTVRPRRVRTPWNDVIDELDRIALGEEVDTTHYRLR</sequence>
<name>A0AAD4XW41_9MAGN</name>
<organism evidence="1 2">
    <name type="scientific">Papaver atlanticum</name>
    <dbReference type="NCBI Taxonomy" id="357466"/>
    <lineage>
        <taxon>Eukaryota</taxon>
        <taxon>Viridiplantae</taxon>
        <taxon>Streptophyta</taxon>
        <taxon>Embryophyta</taxon>
        <taxon>Tracheophyta</taxon>
        <taxon>Spermatophyta</taxon>
        <taxon>Magnoliopsida</taxon>
        <taxon>Ranunculales</taxon>
        <taxon>Papaveraceae</taxon>
        <taxon>Papaveroideae</taxon>
        <taxon>Papaver</taxon>
    </lineage>
</organism>
<dbReference type="Proteomes" id="UP001202328">
    <property type="component" value="Unassembled WGS sequence"/>
</dbReference>
<evidence type="ECO:0000313" key="1">
    <source>
        <dbReference type="EMBL" id="KAI3955790.1"/>
    </source>
</evidence>
<gene>
    <name evidence="1" type="ORF">MKW98_006150</name>
</gene>
<reference evidence="1" key="1">
    <citation type="submission" date="2022-04" db="EMBL/GenBank/DDBJ databases">
        <title>A functionally conserved STORR gene fusion in Papaver species that diverged 16.8 million years ago.</title>
        <authorList>
            <person name="Catania T."/>
        </authorList>
    </citation>
    <scope>NUCLEOTIDE SEQUENCE</scope>
    <source>
        <strain evidence="1">S-188037</strain>
    </source>
</reference>
<comment type="caution">
    <text evidence="1">The sequence shown here is derived from an EMBL/GenBank/DDBJ whole genome shotgun (WGS) entry which is preliminary data.</text>
</comment>
<dbReference type="AlphaFoldDB" id="A0AAD4XW41"/>
<protein>
    <submittedName>
        <fullName evidence="1">Uncharacterized protein</fullName>
    </submittedName>
</protein>
<accession>A0AAD4XW41</accession>
<evidence type="ECO:0000313" key="2">
    <source>
        <dbReference type="Proteomes" id="UP001202328"/>
    </source>
</evidence>